<gene>
    <name evidence="3" type="ORF">MCMEM_1199</name>
</gene>
<dbReference type="Pfam" id="PF01969">
    <property type="entry name" value="Ni_insertion"/>
    <property type="match status" value="1"/>
</dbReference>
<dbReference type="GO" id="GO:0016151">
    <property type="term" value="F:nickel cation binding"/>
    <property type="evidence" value="ECO:0007669"/>
    <property type="project" value="UniProtKB-UniRule"/>
</dbReference>
<dbReference type="PATRIC" id="fig|1434104.5.peg.1316"/>
<dbReference type="InterPro" id="IPR002822">
    <property type="entry name" value="Ni_insertion"/>
</dbReference>
<evidence type="ECO:0000256" key="1">
    <source>
        <dbReference type="ARBA" id="ARBA00022596"/>
    </source>
</evidence>
<dbReference type="RefSeq" id="WP_048205371.1">
    <property type="nucleotide sequence ID" value="NZ_CP009518.1"/>
</dbReference>
<evidence type="ECO:0000313" key="3">
    <source>
        <dbReference type="EMBL" id="AKB85252.1"/>
    </source>
</evidence>
<keyword evidence="4" id="KW-1185">Reference proteome</keyword>
<dbReference type="GO" id="GO:0016829">
    <property type="term" value="F:lyase activity"/>
    <property type="evidence" value="ECO:0007669"/>
    <property type="project" value="UniProtKB-UniRule"/>
</dbReference>
<dbReference type="HOGENOM" id="CLU_028523_2_1_2"/>
<keyword evidence="1 2" id="KW-0533">Nickel</keyword>
<dbReference type="Gene3D" id="3.10.20.300">
    <property type="entry name" value="mk0293 like domain"/>
    <property type="match status" value="1"/>
</dbReference>
<evidence type="ECO:0000256" key="2">
    <source>
        <dbReference type="HAMAP-Rule" id="MF_01074"/>
    </source>
</evidence>
<evidence type="ECO:0000313" key="4">
    <source>
        <dbReference type="Proteomes" id="UP000033048"/>
    </source>
</evidence>
<comment type="similarity">
    <text evidence="2">Belongs to the LarC family.</text>
</comment>
<dbReference type="KEGG" id="mmet:MCMEM_1199"/>
<dbReference type="OrthoDB" id="10691at2157"/>
<dbReference type="EMBL" id="CP009518">
    <property type="protein sequence ID" value="AKB85252.1"/>
    <property type="molecule type" value="Genomic_DNA"/>
</dbReference>
<accession>A0A0E3SSB3</accession>
<keyword evidence="2" id="KW-0456">Lyase</keyword>
<dbReference type="PANTHER" id="PTHR36566:SF1">
    <property type="entry name" value="PYRIDINIUM-3,5-BISTHIOCARBOXYLIC ACID MONONUCLEOTIDE NICKEL INSERTION PROTEIN"/>
    <property type="match status" value="1"/>
</dbReference>
<dbReference type="PANTHER" id="PTHR36566">
    <property type="entry name" value="NICKEL INSERTION PROTEIN-RELATED"/>
    <property type="match status" value="1"/>
</dbReference>
<dbReference type="Gene3D" id="3.30.70.1380">
    <property type="entry name" value="Transcriptional regulatory protein pf0864 domain like"/>
    <property type="match status" value="1"/>
</dbReference>
<proteinExistence type="inferred from homology"/>
<dbReference type="Proteomes" id="UP000033048">
    <property type="component" value="Chromosome"/>
</dbReference>
<sequence length="399" mass="43231">MESLVFDPFSGASGDMILGTLIGLGADQDVVREMIESTANVSVSIGKTNKKGIDAVDVKINVAHETHSRHYYELVDVIKEAKLPETIEKDALNVFEIMAKAESKTHGHPLEELHFHEVGQNDAIADVVGSCAAIHALGTRSIFCNPINVGGGTIKAAHGTLPVPAPATLEILKEGKLFFYGKGNRELLTPTGAALLSYFSEPVQDIPHGQVISTGYGAGNADLDNPNVLRAMLLDVGEAISTDSIEVLETNVDDVSGEVLGNLFDKLMSVGARDVTIIPATMKKSRPGSIIKVITKTEDSERIAREIFRETGSLGIRVVPTKHRFIADRRINTVGLDIAGKTVECRVKIAEDKSKEIMHVSAEYEDCKDISLSTGLPLKEVLRRVEEKGWDIFGSDFKF</sequence>
<organism evidence="3 4">
    <name type="scientific">Methanococcoides methylutens MM1</name>
    <dbReference type="NCBI Taxonomy" id="1434104"/>
    <lineage>
        <taxon>Archaea</taxon>
        <taxon>Methanobacteriati</taxon>
        <taxon>Methanobacteriota</taxon>
        <taxon>Stenosarchaea group</taxon>
        <taxon>Methanomicrobia</taxon>
        <taxon>Methanosarcinales</taxon>
        <taxon>Methanosarcinaceae</taxon>
        <taxon>Methanococcoides</taxon>
    </lineage>
</organism>
<protein>
    <recommendedName>
        <fullName evidence="2">Putative nickel insertion protein</fullName>
    </recommendedName>
</protein>
<dbReference type="AlphaFoldDB" id="A0A0E3SSB3"/>
<name>A0A0E3SSB3_METMT</name>
<dbReference type="HAMAP" id="MF_01074">
    <property type="entry name" value="LarC"/>
    <property type="match status" value="1"/>
</dbReference>
<dbReference type="STRING" id="1434104.MCMEM_1199"/>
<dbReference type="NCBIfam" id="TIGR00299">
    <property type="entry name" value="nickel pincer cofactor biosynthesis protein LarC"/>
    <property type="match status" value="1"/>
</dbReference>
<reference evidence="3 4" key="1">
    <citation type="submission" date="2014-07" db="EMBL/GenBank/DDBJ databases">
        <title>Methanogenic archaea and the global carbon cycle.</title>
        <authorList>
            <person name="Henriksen J.R."/>
            <person name="Luke J."/>
            <person name="Reinhart S."/>
            <person name="Benedict M.N."/>
            <person name="Youngblut N.D."/>
            <person name="Metcalf M.E."/>
            <person name="Whitaker R.J."/>
            <person name="Metcalf W.W."/>
        </authorList>
    </citation>
    <scope>NUCLEOTIDE SEQUENCE [LARGE SCALE GENOMIC DNA]</scope>
    <source>
        <strain evidence="3 4">MM1</strain>
    </source>
</reference>
<dbReference type="GeneID" id="24893742"/>